<accession>A0ABP0EQV0</accession>
<keyword evidence="6" id="KW-1185">Reference proteome</keyword>
<reference evidence="5 6" key="1">
    <citation type="submission" date="2024-01" db="EMBL/GenBank/DDBJ databases">
        <authorList>
            <consortium name="Genoscope - CEA"/>
            <person name="William W."/>
        </authorList>
    </citation>
    <scope>NUCLEOTIDE SEQUENCE [LARGE SCALE GENOMIC DNA]</scope>
    <source>
        <strain evidence="5 6">29B2s-10</strain>
    </source>
</reference>
<evidence type="ECO:0000313" key="5">
    <source>
        <dbReference type="EMBL" id="CAK7922403.1"/>
    </source>
</evidence>
<dbReference type="Pfam" id="PF03583">
    <property type="entry name" value="LIP"/>
    <property type="match status" value="1"/>
</dbReference>
<feature type="chain" id="PRO_5046496696" evidence="4">
    <location>
        <begin position="19"/>
        <end position="479"/>
    </location>
</feature>
<dbReference type="PANTHER" id="PTHR34853:SF1">
    <property type="entry name" value="LIPASE 5"/>
    <property type="match status" value="1"/>
</dbReference>
<dbReference type="InterPro" id="IPR005152">
    <property type="entry name" value="Lipase_secreted"/>
</dbReference>
<dbReference type="SUPFAM" id="SSF53474">
    <property type="entry name" value="alpha/beta-Hydrolases"/>
    <property type="match status" value="1"/>
</dbReference>
<comment type="catalytic activity">
    <reaction evidence="3">
        <text>a triacylglycerol + H2O = a diacylglycerol + a fatty acid + H(+)</text>
        <dbReference type="Rhea" id="RHEA:12044"/>
        <dbReference type="ChEBI" id="CHEBI:15377"/>
        <dbReference type="ChEBI" id="CHEBI:15378"/>
        <dbReference type="ChEBI" id="CHEBI:17855"/>
        <dbReference type="ChEBI" id="CHEBI:18035"/>
        <dbReference type="ChEBI" id="CHEBI:28868"/>
        <dbReference type="EC" id="3.1.1.3"/>
    </reaction>
    <physiologicalReaction direction="left-to-right" evidence="3">
        <dbReference type="Rhea" id="RHEA:12045"/>
    </physiologicalReaction>
</comment>
<dbReference type="Gene3D" id="1.10.260.130">
    <property type="match status" value="1"/>
</dbReference>
<keyword evidence="1 4" id="KW-0732">Signal</keyword>
<protein>
    <submittedName>
        <fullName evidence="5">Lipase 1</fullName>
    </submittedName>
</protein>
<evidence type="ECO:0000256" key="4">
    <source>
        <dbReference type="SAM" id="SignalP"/>
    </source>
</evidence>
<keyword evidence="2" id="KW-0325">Glycoprotein</keyword>
<evidence type="ECO:0000256" key="1">
    <source>
        <dbReference type="ARBA" id="ARBA00022729"/>
    </source>
</evidence>
<dbReference type="EMBL" id="OZ004260">
    <property type="protein sequence ID" value="CAK7922403.1"/>
    <property type="molecule type" value="Genomic_DNA"/>
</dbReference>
<evidence type="ECO:0000256" key="3">
    <source>
        <dbReference type="ARBA" id="ARBA00023369"/>
    </source>
</evidence>
<proteinExistence type="predicted"/>
<evidence type="ECO:0000256" key="2">
    <source>
        <dbReference type="ARBA" id="ARBA00023180"/>
    </source>
</evidence>
<dbReference type="InterPro" id="IPR029058">
    <property type="entry name" value="AB_hydrolase_fold"/>
</dbReference>
<organism evidence="5 6">
    <name type="scientific">[Candida] anglica</name>
    <dbReference type="NCBI Taxonomy" id="148631"/>
    <lineage>
        <taxon>Eukaryota</taxon>
        <taxon>Fungi</taxon>
        <taxon>Dikarya</taxon>
        <taxon>Ascomycota</taxon>
        <taxon>Saccharomycotina</taxon>
        <taxon>Pichiomycetes</taxon>
        <taxon>Debaryomycetaceae</taxon>
        <taxon>Kurtzmaniella</taxon>
    </lineage>
</organism>
<dbReference type="Gene3D" id="3.40.50.1820">
    <property type="entry name" value="alpha/beta hydrolase"/>
    <property type="match status" value="1"/>
</dbReference>
<dbReference type="PANTHER" id="PTHR34853">
    <property type="match status" value="1"/>
</dbReference>
<evidence type="ECO:0000313" key="6">
    <source>
        <dbReference type="Proteomes" id="UP001497600"/>
    </source>
</evidence>
<dbReference type="Proteomes" id="UP001497600">
    <property type="component" value="Chromosome H"/>
</dbReference>
<sequence length="479" mass="52611">MRFILGLYIFFFAAIVASAPYPTVLPPSVDPFYDIPDELESKNPGDILKFRKSPHRIRSIFLPVDVKNAWQMMVRSTDSHGNATAIVTTLIEPFNSNSSRLLQYQIAEDSGSVDCSASYSFLFGASPDTLAAQAEMYFIQIALNEGWWVNVPDYEGPKAAFTAGRQAGHAVLDTLRGVLKNTNDTGLNPEPEVVMWGYSGGSLATGWAAALQPLYAPDLSPRIIGAALGGFASNITTTIIAIDGGFYTGLVATGVTGLSNEYPQLKPIIQREVPEKFKWIYDKAGKTCLLPSILYGMYAQVFRGSNRWIQAGYSLLSEPVVADVLHNVTLGISKEDFPEIPIFIYHGMKDNIVPYINTERIYDTWCSWGIKSLEVAASENTRHVTEMVGGAPAAFAWVSKRFNGESTVDGCSLTKRSTNLQYPGVSMAIVETLQAAAKSILQFKIGPSSPTLDKRGLIDYDMIVEAQLAESYKKRTLRY</sequence>
<name>A0ABP0EQV0_9ASCO</name>
<feature type="signal peptide" evidence="4">
    <location>
        <begin position="1"/>
        <end position="18"/>
    </location>
</feature>
<gene>
    <name evidence="5" type="primary">LIP1</name>
    <name evidence="5" type="ORF">CAAN4_H26324</name>
</gene>